<keyword evidence="4" id="KW-1133">Transmembrane helix</keyword>
<dbReference type="GO" id="GO:0016020">
    <property type="term" value="C:membrane"/>
    <property type="evidence" value="ECO:0007669"/>
    <property type="project" value="UniProtKB-SubCell"/>
</dbReference>
<comment type="similarity">
    <text evidence="2">Belongs to the KRTCAP2 family.</text>
</comment>
<keyword evidence="5" id="KW-0472">Membrane</keyword>
<keyword evidence="3" id="KW-0812">Transmembrane</keyword>
<comment type="subcellular location">
    <subcellularLocation>
        <location evidence="1">Membrane</location>
        <topology evidence="1">Multi-pass membrane protein</topology>
    </subcellularLocation>
</comment>
<dbReference type="PANTHER" id="PTHR32001">
    <property type="entry name" value="KERATINOCYTE-ASSOCIATED PROTEIN 2"/>
    <property type="match status" value="1"/>
</dbReference>
<feature type="non-terminal residue" evidence="6">
    <location>
        <position position="1"/>
    </location>
</feature>
<evidence type="ECO:0000256" key="2">
    <source>
        <dbReference type="ARBA" id="ARBA00007279"/>
    </source>
</evidence>
<accession>A0A7J8Q3Q7</accession>
<protein>
    <recommendedName>
        <fullName evidence="8">Dolichyl-diphosphooligosaccharide--protein glycosyltransferase subunit KCP2</fullName>
    </recommendedName>
</protein>
<comment type="caution">
    <text evidence="6">The sequence shown here is derived from an EMBL/GenBank/DDBJ whole genome shotgun (WGS) entry which is preliminary data.</text>
</comment>
<gene>
    <name evidence="6" type="ORF">Gorai_012657</name>
</gene>
<evidence type="ECO:0000256" key="5">
    <source>
        <dbReference type="ARBA" id="ARBA00023136"/>
    </source>
</evidence>
<proteinExistence type="inferred from homology"/>
<evidence type="ECO:0000256" key="3">
    <source>
        <dbReference type="ARBA" id="ARBA00022692"/>
    </source>
</evidence>
<dbReference type="Pfam" id="PF09775">
    <property type="entry name" value="Keratin_assoc"/>
    <property type="match status" value="1"/>
</dbReference>
<dbReference type="InterPro" id="IPR018614">
    <property type="entry name" value="KRTCAP2"/>
</dbReference>
<dbReference type="PANTHER" id="PTHR32001:SF1">
    <property type="entry name" value="KERATINOCYTE-ASSOCIATED PROTEIN 2"/>
    <property type="match status" value="1"/>
</dbReference>
<reference evidence="6 7" key="1">
    <citation type="journal article" date="2019" name="Genome Biol. Evol.">
        <title>Insights into the evolution of the New World diploid cottons (Gossypium, subgenus Houzingenia) based on genome sequencing.</title>
        <authorList>
            <person name="Grover C.E."/>
            <person name="Arick M.A. 2nd"/>
            <person name="Thrash A."/>
            <person name="Conover J.L."/>
            <person name="Sanders W.S."/>
            <person name="Peterson D.G."/>
            <person name="Frelichowski J.E."/>
            <person name="Scheffler J.A."/>
            <person name="Scheffler B.E."/>
            <person name="Wendel J.F."/>
        </authorList>
    </citation>
    <scope>NUCLEOTIDE SEQUENCE [LARGE SCALE GENOMIC DNA]</scope>
    <source>
        <strain evidence="6">8</strain>
        <tissue evidence="6">Leaf</tissue>
    </source>
</reference>
<name>A0A7J8Q3Q7_GOSRA</name>
<dbReference type="EMBL" id="JABEZZ010000009">
    <property type="protein sequence ID" value="MBA0595802.1"/>
    <property type="molecule type" value="Genomic_DNA"/>
</dbReference>
<evidence type="ECO:0000313" key="6">
    <source>
        <dbReference type="EMBL" id="MBA0595802.1"/>
    </source>
</evidence>
<dbReference type="AlphaFoldDB" id="A0A7J8Q3Q7"/>
<feature type="non-terminal residue" evidence="6">
    <location>
        <position position="39"/>
    </location>
</feature>
<evidence type="ECO:0000256" key="1">
    <source>
        <dbReference type="ARBA" id="ARBA00004141"/>
    </source>
</evidence>
<sequence>FIGNFQEASGVKTGWGAVILAEAVSLIAASTVHRVCITT</sequence>
<dbReference type="Proteomes" id="UP000593578">
    <property type="component" value="Unassembled WGS sequence"/>
</dbReference>
<evidence type="ECO:0000313" key="7">
    <source>
        <dbReference type="Proteomes" id="UP000593578"/>
    </source>
</evidence>
<evidence type="ECO:0000256" key="4">
    <source>
        <dbReference type="ARBA" id="ARBA00022989"/>
    </source>
</evidence>
<organism evidence="6 7">
    <name type="scientific">Gossypium raimondii</name>
    <name type="common">Peruvian cotton</name>
    <name type="synonym">Gossypium klotzschianum subsp. raimondii</name>
    <dbReference type="NCBI Taxonomy" id="29730"/>
    <lineage>
        <taxon>Eukaryota</taxon>
        <taxon>Viridiplantae</taxon>
        <taxon>Streptophyta</taxon>
        <taxon>Embryophyta</taxon>
        <taxon>Tracheophyta</taxon>
        <taxon>Spermatophyta</taxon>
        <taxon>Magnoliopsida</taxon>
        <taxon>eudicotyledons</taxon>
        <taxon>Gunneridae</taxon>
        <taxon>Pentapetalae</taxon>
        <taxon>rosids</taxon>
        <taxon>malvids</taxon>
        <taxon>Malvales</taxon>
        <taxon>Malvaceae</taxon>
        <taxon>Malvoideae</taxon>
        <taxon>Gossypium</taxon>
    </lineage>
</organism>
<evidence type="ECO:0008006" key="8">
    <source>
        <dbReference type="Google" id="ProtNLM"/>
    </source>
</evidence>